<comment type="caution">
    <text evidence="13">The sequence shown here is derived from an EMBL/GenBank/DDBJ whole genome shotgun (WGS) entry which is preliminary data.</text>
</comment>
<keyword evidence="4" id="KW-0442">Lipid degradation</keyword>
<evidence type="ECO:0000256" key="6">
    <source>
        <dbReference type="ARBA" id="ARBA00023004"/>
    </source>
</evidence>
<dbReference type="GO" id="GO:0016042">
    <property type="term" value="P:lipid catabolic process"/>
    <property type="evidence" value="ECO:0007669"/>
    <property type="project" value="UniProtKB-KW"/>
</dbReference>
<dbReference type="PANTHER" id="PTHR21266">
    <property type="entry name" value="IRON-SULFUR DOMAIN CONTAINING PROTEIN"/>
    <property type="match status" value="1"/>
</dbReference>
<dbReference type="Pfam" id="PF19298">
    <property type="entry name" value="KshA_C"/>
    <property type="match status" value="1"/>
</dbReference>
<keyword evidence="8" id="KW-0753">Steroid metabolism</keyword>
<sequence length="388" mass="44190">MIHVTATESDAVRAIEAEAISRRFARGWHCLGLAETFKDGKPHTVHAFGQKLVVFTGEDGKTNVLDGYCRHMGGDLSQGTVKGNEIACPFHDWRWGGDGRCKKIPYSRRVPLRARTAAWPTMEQDKLLFVWNDPEGNQPPADVTIPVIEGATRDDWTDWRWTEQVVHTNAREVIDNVVDMAHFFYIHQSFPTYFKNIFEGQTATQIMKGVTREDSRRRREGSGGGGPRMLGNTSVASYHGPSFMIDELTYHYEGYDLNSVLINCHYPIDENSFSLHSGIIVQHSDALPPEAAEATAQKLSEFILIGFQQDVEIWKNKTRIDNPLLCEEDGPVYQLRRWYEQFYVDVADVKPEMTDRFEFEIDTTRPVESWKKEVEENLARLDAEGASA</sequence>
<dbReference type="SUPFAM" id="SSF50022">
    <property type="entry name" value="ISP domain"/>
    <property type="match status" value="1"/>
</dbReference>
<feature type="domain" description="Rieske" evidence="12">
    <location>
        <begin position="28"/>
        <end position="130"/>
    </location>
</feature>
<dbReference type="Gene3D" id="2.102.10.10">
    <property type="entry name" value="Rieske [2Fe-2S] iron-sulphur domain"/>
    <property type="match status" value="1"/>
</dbReference>
<keyword evidence="3" id="KW-0479">Metal-binding</keyword>
<evidence type="ECO:0000313" key="13">
    <source>
        <dbReference type="EMBL" id="TMR41350.1"/>
    </source>
</evidence>
<evidence type="ECO:0000256" key="7">
    <source>
        <dbReference type="ARBA" id="ARBA00023014"/>
    </source>
</evidence>
<evidence type="ECO:0000256" key="1">
    <source>
        <dbReference type="ARBA" id="ARBA00001962"/>
    </source>
</evidence>
<comment type="cofactor">
    <cofactor evidence="1">
        <name>Fe cation</name>
        <dbReference type="ChEBI" id="CHEBI:24875"/>
    </cofactor>
</comment>
<keyword evidence="5" id="KW-0560">Oxidoreductase</keyword>
<dbReference type="Proteomes" id="UP000305238">
    <property type="component" value="Unassembled WGS sequence"/>
</dbReference>
<keyword evidence="8" id="KW-0443">Lipid metabolism</keyword>
<dbReference type="Gene3D" id="3.90.380.10">
    <property type="entry name" value="Naphthalene 1,2-dioxygenase Alpha Subunit, Chain A, domain 1"/>
    <property type="match status" value="1"/>
</dbReference>
<dbReference type="EMBL" id="VCKZ01000025">
    <property type="protein sequence ID" value="TMR41350.1"/>
    <property type="molecule type" value="Genomic_DNA"/>
</dbReference>
<evidence type="ECO:0000256" key="3">
    <source>
        <dbReference type="ARBA" id="ARBA00022723"/>
    </source>
</evidence>
<dbReference type="InterPro" id="IPR036922">
    <property type="entry name" value="Rieske_2Fe-2S_sf"/>
</dbReference>
<comment type="subunit">
    <text evidence="10">Homotrimer. The two-component system 3-ketosteroid-9-alpha-monooxygenase is composed of an oxygenase component KshA and a reductase component KshB.</text>
</comment>
<evidence type="ECO:0000256" key="2">
    <source>
        <dbReference type="ARBA" id="ARBA00022714"/>
    </source>
</evidence>
<dbReference type="CDD" id="cd03531">
    <property type="entry name" value="Rieske_RO_Alpha_KSH"/>
    <property type="match status" value="1"/>
</dbReference>
<evidence type="ECO:0000313" key="14">
    <source>
        <dbReference type="Proteomes" id="UP000305238"/>
    </source>
</evidence>
<dbReference type="GO" id="GO:0051537">
    <property type="term" value="F:2 iron, 2 sulfur cluster binding"/>
    <property type="evidence" value="ECO:0007669"/>
    <property type="project" value="UniProtKB-KW"/>
</dbReference>
<keyword evidence="7" id="KW-0411">Iron-sulfur</keyword>
<dbReference type="PROSITE" id="PS51296">
    <property type="entry name" value="RIESKE"/>
    <property type="match status" value="1"/>
</dbReference>
<keyword evidence="2" id="KW-0001">2Fe-2S</keyword>
<keyword evidence="14" id="KW-1185">Reference proteome</keyword>
<dbReference type="InterPro" id="IPR050584">
    <property type="entry name" value="Cholesterol_7-desaturase"/>
</dbReference>
<protein>
    <recommendedName>
        <fullName evidence="9">Rieske-type oxygenase</fullName>
    </recommendedName>
</protein>
<feature type="region of interest" description="Disordered" evidence="11">
    <location>
        <begin position="208"/>
        <end position="231"/>
    </location>
</feature>
<evidence type="ECO:0000256" key="5">
    <source>
        <dbReference type="ARBA" id="ARBA00023002"/>
    </source>
</evidence>
<dbReference type="SUPFAM" id="SSF55961">
    <property type="entry name" value="Bet v1-like"/>
    <property type="match status" value="1"/>
</dbReference>
<evidence type="ECO:0000256" key="9">
    <source>
        <dbReference type="ARBA" id="ARBA00030944"/>
    </source>
</evidence>
<proteinExistence type="predicted"/>
<gene>
    <name evidence="13" type="ORF">ETD96_06245</name>
</gene>
<dbReference type="InterPro" id="IPR017941">
    <property type="entry name" value="Rieske_2Fe-2S"/>
</dbReference>
<reference evidence="13 14" key="1">
    <citation type="submission" date="2019-05" db="EMBL/GenBank/DDBJ databases">
        <title>Draft genome sequence of Actinomadura geliboluensis A8036.</title>
        <authorList>
            <person name="Saricaoglu S."/>
            <person name="Isik K."/>
        </authorList>
    </citation>
    <scope>NUCLEOTIDE SEQUENCE [LARGE SCALE GENOMIC DNA]</scope>
    <source>
        <strain evidence="13 14">A8036</strain>
    </source>
</reference>
<organism evidence="13 14">
    <name type="scientific">Actinomadura geliboluensis</name>
    <dbReference type="NCBI Taxonomy" id="882440"/>
    <lineage>
        <taxon>Bacteria</taxon>
        <taxon>Bacillati</taxon>
        <taxon>Actinomycetota</taxon>
        <taxon>Actinomycetes</taxon>
        <taxon>Streptosporangiales</taxon>
        <taxon>Thermomonosporaceae</taxon>
        <taxon>Actinomadura</taxon>
    </lineage>
</organism>
<name>A0A5S4HK69_9ACTN</name>
<dbReference type="GO" id="GO:0004497">
    <property type="term" value="F:monooxygenase activity"/>
    <property type="evidence" value="ECO:0007669"/>
    <property type="project" value="UniProtKB-ARBA"/>
</dbReference>
<evidence type="ECO:0000259" key="12">
    <source>
        <dbReference type="PROSITE" id="PS51296"/>
    </source>
</evidence>
<evidence type="ECO:0000256" key="8">
    <source>
        <dbReference type="ARBA" id="ARBA00023221"/>
    </source>
</evidence>
<evidence type="ECO:0000256" key="4">
    <source>
        <dbReference type="ARBA" id="ARBA00022963"/>
    </source>
</evidence>
<dbReference type="GO" id="GO:0008203">
    <property type="term" value="P:cholesterol metabolic process"/>
    <property type="evidence" value="ECO:0007669"/>
    <property type="project" value="InterPro"/>
</dbReference>
<evidence type="ECO:0000256" key="11">
    <source>
        <dbReference type="SAM" id="MobiDB-lite"/>
    </source>
</evidence>
<dbReference type="RefSeq" id="WP_138635313.1">
    <property type="nucleotide sequence ID" value="NZ_JASWDG010000017.1"/>
</dbReference>
<feature type="compositionally biased region" description="Basic and acidic residues" evidence="11">
    <location>
        <begin position="210"/>
        <end position="221"/>
    </location>
</feature>
<dbReference type="GO" id="GO:0016705">
    <property type="term" value="F:oxidoreductase activity, acting on paired donors, with incorporation or reduction of molecular oxygen"/>
    <property type="evidence" value="ECO:0007669"/>
    <property type="project" value="UniProtKB-ARBA"/>
</dbReference>
<dbReference type="AlphaFoldDB" id="A0A5S4HK69"/>
<evidence type="ECO:0000256" key="10">
    <source>
        <dbReference type="ARBA" id="ARBA00046982"/>
    </source>
</evidence>
<dbReference type="GO" id="GO:0046872">
    <property type="term" value="F:metal ion binding"/>
    <property type="evidence" value="ECO:0007669"/>
    <property type="project" value="UniProtKB-KW"/>
</dbReference>
<dbReference type="OrthoDB" id="5243643at2"/>
<keyword evidence="6" id="KW-0408">Iron</keyword>
<dbReference type="PANTHER" id="PTHR21266:SF60">
    <property type="entry name" value="3-KETOSTEROID-9-ALPHA-MONOOXYGENASE, OXYGENASE COMPONENT"/>
    <property type="match status" value="1"/>
</dbReference>
<dbReference type="InterPro" id="IPR045605">
    <property type="entry name" value="KshA-like_C"/>
</dbReference>
<accession>A0A5S4HK69</accession>
<dbReference type="Pfam" id="PF00355">
    <property type="entry name" value="Rieske"/>
    <property type="match status" value="1"/>
</dbReference>